<dbReference type="EMBL" id="HACA01016797">
    <property type="protein sequence ID" value="CDW34158.1"/>
    <property type="molecule type" value="Transcribed_RNA"/>
</dbReference>
<dbReference type="OrthoDB" id="10452165at2759"/>
<name>A0A0K2U7D4_LEPSM</name>
<accession>A0A0K2U7D4</accession>
<keyword evidence="1" id="KW-0472">Membrane</keyword>
<dbReference type="RefSeq" id="XP_040569186.1">
    <property type="nucleotide sequence ID" value="XM_040713252.2"/>
</dbReference>
<protein>
    <submittedName>
        <fullName evidence="3">Uncharacterized protein</fullName>
    </submittedName>
</protein>
<evidence type="ECO:0000256" key="2">
    <source>
        <dbReference type="SAM" id="SignalP"/>
    </source>
</evidence>
<dbReference type="AlphaFoldDB" id="A0A0K2U7D4"/>
<dbReference type="GeneID" id="121118661"/>
<feature type="transmembrane region" description="Helical" evidence="1">
    <location>
        <begin position="48"/>
        <end position="76"/>
    </location>
</feature>
<reference evidence="3" key="1">
    <citation type="submission" date="2014-05" db="EMBL/GenBank/DDBJ databases">
        <authorList>
            <person name="Chronopoulou M."/>
        </authorList>
    </citation>
    <scope>NUCLEOTIDE SEQUENCE</scope>
    <source>
        <tissue evidence="3">Whole organism</tissue>
    </source>
</reference>
<sequence length="261" mass="29450">MEKNSLMFLSVVVLIGTLSPGISAIDHHQDKVNEEELGLEPRTFDLTLGGFNSTIAITGTLIIGSLLLFSAVLYALDVYATSRIDRMLVDSFGPEIFERFSHAYASQDTDDLLAGTYEDIYEGSSRRRRRQASEETKITKSESRIMGLIHLAYDIYNAADESLREPECRKKLVCEVYSRPDDVLGEGYLGKTIKKGMEYLPYIQERYNVAAEILDGKKEAEEHRVCETKKASCDHLERVLNGMMKENAFLNHKGHGEQVQN</sequence>
<proteinExistence type="predicted"/>
<feature type="chain" id="PRO_5005488471" evidence="2">
    <location>
        <begin position="25"/>
        <end position="261"/>
    </location>
</feature>
<organism evidence="3">
    <name type="scientific">Lepeophtheirus salmonis</name>
    <name type="common">Salmon louse</name>
    <name type="synonym">Caligus salmonis</name>
    <dbReference type="NCBI Taxonomy" id="72036"/>
    <lineage>
        <taxon>Eukaryota</taxon>
        <taxon>Metazoa</taxon>
        <taxon>Ecdysozoa</taxon>
        <taxon>Arthropoda</taxon>
        <taxon>Crustacea</taxon>
        <taxon>Multicrustacea</taxon>
        <taxon>Hexanauplia</taxon>
        <taxon>Copepoda</taxon>
        <taxon>Siphonostomatoida</taxon>
        <taxon>Caligidae</taxon>
        <taxon>Lepeophtheirus</taxon>
    </lineage>
</organism>
<keyword evidence="1" id="KW-1133">Transmembrane helix</keyword>
<dbReference type="KEGG" id="lsm:121118661"/>
<keyword evidence="2" id="KW-0732">Signal</keyword>
<keyword evidence="1" id="KW-0812">Transmembrane</keyword>
<evidence type="ECO:0000313" key="3">
    <source>
        <dbReference type="EMBL" id="CDW34158.1"/>
    </source>
</evidence>
<evidence type="ECO:0000256" key="1">
    <source>
        <dbReference type="SAM" id="Phobius"/>
    </source>
</evidence>
<feature type="signal peptide" evidence="2">
    <location>
        <begin position="1"/>
        <end position="24"/>
    </location>
</feature>